<dbReference type="AlphaFoldDB" id="A0A6H1Q1Q8"/>
<dbReference type="Pfam" id="PF04268">
    <property type="entry name" value="SoxG"/>
    <property type="match status" value="1"/>
</dbReference>
<dbReference type="InterPro" id="IPR007375">
    <property type="entry name" value="SoxG"/>
</dbReference>
<dbReference type="KEGG" id="peg:E5R92_00705"/>
<proteinExistence type="predicted"/>
<dbReference type="RefSeq" id="WP_168606210.1">
    <property type="nucleotide sequence ID" value="NZ_CP038852.1"/>
</dbReference>
<gene>
    <name evidence="1" type="ORF">E5R92_00705</name>
</gene>
<reference evidence="1 2" key="1">
    <citation type="journal article" date="2020" name="Nat. Microbiol.">
        <title>Lysogenic host-virus interactions in SAR11 marine bacteria.</title>
        <authorList>
            <person name="Morris R.M."/>
            <person name="Cain K.R."/>
            <person name="Hvorecny K.L."/>
            <person name="Kollman J.M."/>
        </authorList>
    </citation>
    <scope>NUCLEOTIDE SEQUENCE [LARGE SCALE GENOMIC DNA]</scope>
    <source>
        <strain evidence="1 2">NP1</strain>
    </source>
</reference>
<sequence>MLNYKTSIKGDVTYSDLVIKEIKPIMKLIIRGKTKDFITTIGKNFNMVLPTEANTSTSAEKLTAFWLSPDEWMLISNETVSEDNNTYQVEDELIKNISKAKLGAVTDVSDQFVMLNIKGSKVFDLFATGSPFNFNEFKNKKGSVVQTILSHIDVIIHLTEKNEVNLLVRRSFSKHLHSWMSDSASRL</sequence>
<organism evidence="1 2">
    <name type="scientific">Candidatus Pelagibacter giovannonii</name>
    <dbReference type="NCBI Taxonomy" id="2563896"/>
    <lineage>
        <taxon>Bacteria</taxon>
        <taxon>Pseudomonadati</taxon>
        <taxon>Pseudomonadota</taxon>
        <taxon>Alphaproteobacteria</taxon>
        <taxon>Candidatus Pelagibacterales</taxon>
        <taxon>Candidatus Pelagibacteraceae</taxon>
        <taxon>Candidatus Pelagibacter</taxon>
    </lineage>
</organism>
<keyword evidence="2" id="KW-1185">Reference proteome</keyword>
<dbReference type="EMBL" id="CP038852">
    <property type="protein sequence ID" value="QIZ20313.1"/>
    <property type="molecule type" value="Genomic_DNA"/>
</dbReference>
<dbReference type="Gene3D" id="3.30.1360.120">
    <property type="entry name" value="Probable tRNA modification gtpase trme, domain 1"/>
    <property type="match status" value="1"/>
</dbReference>
<dbReference type="InterPro" id="IPR027266">
    <property type="entry name" value="TrmE/GcvT-like"/>
</dbReference>
<evidence type="ECO:0000313" key="2">
    <source>
        <dbReference type="Proteomes" id="UP000501094"/>
    </source>
</evidence>
<dbReference type="SUPFAM" id="SSF103025">
    <property type="entry name" value="Folate-binding domain"/>
    <property type="match status" value="1"/>
</dbReference>
<accession>A0A6H1Q1Q8</accession>
<evidence type="ECO:0000313" key="1">
    <source>
        <dbReference type="EMBL" id="QIZ20313.1"/>
    </source>
</evidence>
<name>A0A6H1Q1Q8_9PROT</name>
<dbReference type="Gene3D" id="3.30.70.1520">
    <property type="entry name" value="Heterotetrameric sarcosine oxidase"/>
    <property type="match status" value="1"/>
</dbReference>
<protein>
    <submittedName>
        <fullName evidence="1">Sarcosine oxidase subunit gamma</fullName>
    </submittedName>
</protein>
<dbReference type="Proteomes" id="UP000501094">
    <property type="component" value="Chromosome"/>
</dbReference>